<dbReference type="EMBL" id="SNTY01000013">
    <property type="protein sequence ID" value="TEU30007.1"/>
    <property type="molecule type" value="Genomic_DNA"/>
</dbReference>
<organism evidence="3 4">
    <name type="scientific">Alkanindiges illinoisensis</name>
    <dbReference type="NCBI Taxonomy" id="197183"/>
    <lineage>
        <taxon>Bacteria</taxon>
        <taxon>Pseudomonadati</taxon>
        <taxon>Pseudomonadota</taxon>
        <taxon>Gammaproteobacteria</taxon>
        <taxon>Moraxellales</taxon>
        <taxon>Moraxellaceae</taxon>
        <taxon>Alkanindiges</taxon>
    </lineage>
</organism>
<dbReference type="AlphaFoldDB" id="A0A4Y7XEW9"/>
<evidence type="ECO:0000313" key="4">
    <source>
        <dbReference type="Proteomes" id="UP000297834"/>
    </source>
</evidence>
<feature type="compositionally biased region" description="Low complexity" evidence="1">
    <location>
        <begin position="72"/>
        <end position="88"/>
    </location>
</feature>
<comment type="caution">
    <text evidence="3">The sequence shown here is derived from an EMBL/GenBank/DDBJ whole genome shotgun (WGS) entry which is preliminary data.</text>
</comment>
<feature type="domain" description="DUF4124" evidence="2">
    <location>
        <begin position="20"/>
        <end position="70"/>
    </location>
</feature>
<evidence type="ECO:0000256" key="1">
    <source>
        <dbReference type="SAM" id="MobiDB-lite"/>
    </source>
</evidence>
<gene>
    <name evidence="3" type="ORF">E2B99_03665</name>
</gene>
<proteinExistence type="predicted"/>
<evidence type="ECO:0000259" key="2">
    <source>
        <dbReference type="Pfam" id="PF13511"/>
    </source>
</evidence>
<accession>A0A4Y7XEW9</accession>
<protein>
    <submittedName>
        <fullName evidence="3">DUF4124 domain-containing protein</fullName>
    </submittedName>
</protein>
<keyword evidence="4" id="KW-1185">Reference proteome</keyword>
<sequence length="149" mass="16221">MTMPAITQTLKIGLLISITTLLATTIQAQQVYKWKDEKGRLHYTQTPPPARYAQAVNIKERPAPAPAVNGQKAATGTTAANTDNKATASKPAPKLSASDCKAMQDNLALLQTGRRLYEKDAGGERAYMTEERRASQIQTYQQNIANGCK</sequence>
<dbReference type="OrthoDB" id="7068596at2"/>
<dbReference type="InterPro" id="IPR025392">
    <property type="entry name" value="DUF4124"/>
</dbReference>
<dbReference type="Proteomes" id="UP000297834">
    <property type="component" value="Unassembled WGS sequence"/>
</dbReference>
<dbReference type="STRING" id="1120977.GCA_000619845_00066"/>
<dbReference type="Pfam" id="PF13511">
    <property type="entry name" value="DUF4124"/>
    <property type="match status" value="1"/>
</dbReference>
<reference evidence="3 4" key="1">
    <citation type="submission" date="2019-03" db="EMBL/GenBank/DDBJ databases">
        <title>Alkanindiges illinoisensis: a potential pathogenic isolated from ascites of a gastric cancer patient with abdominal metastasis.</title>
        <authorList>
            <person name="Hu X."/>
            <person name="Yang B."/>
            <person name="Yan X."/>
            <person name="Lin L."/>
            <person name="Zhao H."/>
            <person name="Zhou F."/>
            <person name="Su B."/>
            <person name="Chen J."/>
            <person name="Rui Y."/>
            <person name="Wang Q."/>
            <person name="Zheng L."/>
        </authorList>
    </citation>
    <scope>NUCLEOTIDE SEQUENCE [LARGE SCALE GENOMIC DNA]</scope>
    <source>
        <strain evidence="3 4">NFYY 23406</strain>
    </source>
</reference>
<feature type="region of interest" description="Disordered" evidence="1">
    <location>
        <begin position="61"/>
        <end position="97"/>
    </location>
</feature>
<name>A0A4Y7XEW9_9GAMM</name>
<evidence type="ECO:0000313" key="3">
    <source>
        <dbReference type="EMBL" id="TEU30007.1"/>
    </source>
</evidence>